<keyword evidence="3" id="KW-1185">Reference proteome</keyword>
<evidence type="ECO:0000256" key="1">
    <source>
        <dbReference type="SAM" id="MobiDB-lite"/>
    </source>
</evidence>
<evidence type="ECO:0000313" key="3">
    <source>
        <dbReference type="Proteomes" id="UP001218218"/>
    </source>
</evidence>
<feature type="region of interest" description="Disordered" evidence="1">
    <location>
        <begin position="58"/>
        <end position="157"/>
    </location>
</feature>
<proteinExistence type="predicted"/>
<comment type="caution">
    <text evidence="2">The sequence shown here is derived from an EMBL/GenBank/DDBJ whole genome shotgun (WGS) entry which is preliminary data.</text>
</comment>
<dbReference type="Proteomes" id="UP001218218">
    <property type="component" value="Unassembled WGS sequence"/>
</dbReference>
<gene>
    <name evidence="2" type="ORF">DFH08DRAFT_817101</name>
</gene>
<sequence>MARVVGVGGHLIIGIGIPQPQELCRGFKRRMWPTRPASIGDPSERNPLWVAQIGASGSRAGGWGCVPRTQEEEPDSGVEIPRQRTESRGSGVVEAREEQSKTRTTRWGQEHSRLKSQNQAIQPKRHQGVMNVKEPTGGARGTPVAIQECPSWHGYQE</sequence>
<dbReference type="AlphaFoldDB" id="A0AAD6ZIU8"/>
<name>A0AAD6ZIU8_9AGAR</name>
<reference evidence="2" key="1">
    <citation type="submission" date="2023-03" db="EMBL/GenBank/DDBJ databases">
        <title>Massive genome expansion in bonnet fungi (Mycena s.s.) driven by repeated elements and novel gene families across ecological guilds.</title>
        <authorList>
            <consortium name="Lawrence Berkeley National Laboratory"/>
            <person name="Harder C.B."/>
            <person name="Miyauchi S."/>
            <person name="Viragh M."/>
            <person name="Kuo A."/>
            <person name="Thoen E."/>
            <person name="Andreopoulos B."/>
            <person name="Lu D."/>
            <person name="Skrede I."/>
            <person name="Drula E."/>
            <person name="Henrissat B."/>
            <person name="Morin E."/>
            <person name="Kohler A."/>
            <person name="Barry K."/>
            <person name="LaButti K."/>
            <person name="Morin E."/>
            <person name="Salamov A."/>
            <person name="Lipzen A."/>
            <person name="Mereny Z."/>
            <person name="Hegedus B."/>
            <person name="Baldrian P."/>
            <person name="Stursova M."/>
            <person name="Weitz H."/>
            <person name="Taylor A."/>
            <person name="Grigoriev I.V."/>
            <person name="Nagy L.G."/>
            <person name="Martin F."/>
            <person name="Kauserud H."/>
        </authorList>
    </citation>
    <scope>NUCLEOTIDE SEQUENCE</scope>
    <source>
        <strain evidence="2">CBHHK002</strain>
    </source>
</reference>
<organism evidence="2 3">
    <name type="scientific">Mycena albidolilacea</name>
    <dbReference type="NCBI Taxonomy" id="1033008"/>
    <lineage>
        <taxon>Eukaryota</taxon>
        <taxon>Fungi</taxon>
        <taxon>Dikarya</taxon>
        <taxon>Basidiomycota</taxon>
        <taxon>Agaricomycotina</taxon>
        <taxon>Agaricomycetes</taxon>
        <taxon>Agaricomycetidae</taxon>
        <taxon>Agaricales</taxon>
        <taxon>Marasmiineae</taxon>
        <taxon>Mycenaceae</taxon>
        <taxon>Mycena</taxon>
    </lineage>
</organism>
<protein>
    <submittedName>
        <fullName evidence="2">Uncharacterized protein</fullName>
    </submittedName>
</protein>
<dbReference type="EMBL" id="JARIHO010000044">
    <property type="protein sequence ID" value="KAJ7325421.1"/>
    <property type="molecule type" value="Genomic_DNA"/>
</dbReference>
<evidence type="ECO:0000313" key="2">
    <source>
        <dbReference type="EMBL" id="KAJ7325421.1"/>
    </source>
</evidence>
<accession>A0AAD6ZIU8</accession>